<dbReference type="InParanoid" id="D1C824"/>
<dbReference type="OrthoDB" id="166693at2"/>
<reference evidence="3" key="1">
    <citation type="submission" date="2009-11" db="EMBL/GenBank/DDBJ databases">
        <title>The complete chromosome 2 of Sphaerobacter thermophilus DSM 20745.</title>
        <authorList>
            <person name="Lucas S."/>
            <person name="Copeland A."/>
            <person name="Lapidus A."/>
            <person name="Glavina del Rio T."/>
            <person name="Dalin E."/>
            <person name="Tice H."/>
            <person name="Bruce D."/>
            <person name="Goodwin L."/>
            <person name="Pitluck S."/>
            <person name="Kyrpides N."/>
            <person name="Mavromatis K."/>
            <person name="Ivanova N."/>
            <person name="Mikhailova N."/>
            <person name="LaButti K.M."/>
            <person name="Clum A."/>
            <person name="Sun H.I."/>
            <person name="Brettin T."/>
            <person name="Detter J.C."/>
            <person name="Han C."/>
            <person name="Larimer F."/>
            <person name="Land M."/>
            <person name="Hauser L."/>
            <person name="Markowitz V."/>
            <person name="Cheng J.F."/>
            <person name="Hugenholtz P."/>
            <person name="Woyke T."/>
            <person name="Wu D."/>
            <person name="Steenblock K."/>
            <person name="Schneider S."/>
            <person name="Pukall R."/>
            <person name="Goeker M."/>
            <person name="Klenk H.P."/>
            <person name="Eisen J.A."/>
        </authorList>
    </citation>
    <scope>NUCLEOTIDE SEQUENCE [LARGE SCALE GENOMIC DNA]</scope>
    <source>
        <strain evidence="3">ATCC 49802 / DSM 20745 / S 6022</strain>
    </source>
</reference>
<dbReference type="Pfam" id="PF04015">
    <property type="entry name" value="DUF362"/>
    <property type="match status" value="1"/>
</dbReference>
<dbReference type="KEGG" id="sti:Sthe_2552"/>
<feature type="domain" description="DUF362" evidence="1">
    <location>
        <begin position="95"/>
        <end position="285"/>
    </location>
</feature>
<organism evidence="2 3">
    <name type="scientific">Sphaerobacter thermophilus (strain ATCC 49802 / DSM 20745 / KCCM 41009 / NCIMB 13125 / S 6022)</name>
    <dbReference type="NCBI Taxonomy" id="479434"/>
    <lineage>
        <taxon>Bacteria</taxon>
        <taxon>Pseudomonadati</taxon>
        <taxon>Thermomicrobiota</taxon>
        <taxon>Thermomicrobia</taxon>
        <taxon>Sphaerobacterales</taxon>
        <taxon>Sphaerobacterineae</taxon>
        <taxon>Sphaerobacteraceae</taxon>
        <taxon>Sphaerobacter</taxon>
    </lineage>
</organism>
<dbReference type="STRING" id="479434.Sthe_2552"/>
<dbReference type="eggNOG" id="COG2006">
    <property type="taxonomic scope" value="Bacteria"/>
</dbReference>
<gene>
    <name evidence="2" type="ordered locus">Sthe_2552</name>
</gene>
<dbReference type="Proteomes" id="UP000002027">
    <property type="component" value="Chromosome 2"/>
</dbReference>
<dbReference type="RefSeq" id="WP_012873007.1">
    <property type="nucleotide sequence ID" value="NC_013524.1"/>
</dbReference>
<evidence type="ECO:0000259" key="1">
    <source>
        <dbReference type="Pfam" id="PF04015"/>
    </source>
</evidence>
<protein>
    <recommendedName>
        <fullName evidence="1">DUF362 domain-containing protein</fullName>
    </recommendedName>
</protein>
<proteinExistence type="predicted"/>
<evidence type="ECO:0000313" key="3">
    <source>
        <dbReference type="Proteomes" id="UP000002027"/>
    </source>
</evidence>
<dbReference type="AlphaFoldDB" id="D1C824"/>
<dbReference type="InterPro" id="IPR007160">
    <property type="entry name" value="DUF362"/>
</dbReference>
<sequence>MRILRSGRVAGLTMALGATGATILAARRIIPAAETLLSDTGPTMPLPAPKTNAYVDESGRSLVAVTTAPDPAEGVRRAIEVLGGLERLNIAGRRVLIKPDAASGIPAPASTSPGALEAIIQLVQDHGAREVIVGEMAGPPWHDTTARVFRSGLLDVIENNGAHFVDFRYDRWVTVPLGDRARAIKAVSIPQSVYEADVIVGVPVLPPHRPESVAPSLALWSGIVHPRTQVAARAARDRGRAAAEMNLAFRPDLLVLDGGSAQRYTTHTGLFLASGDRIALDVCGAAVLATLDRGSPRRRAGLWEQEQIRAAIALGLGAPEPGQVKLVPDPKRADDPLLARWLDDIQRLTGVAAGRGGLSSDRRYRR</sequence>
<evidence type="ECO:0000313" key="2">
    <source>
        <dbReference type="EMBL" id="ACZ39967.1"/>
    </source>
</evidence>
<reference evidence="2 3" key="2">
    <citation type="journal article" date="2010" name="Stand. Genomic Sci.">
        <title>Complete genome sequence of Desulfohalobium retbaense type strain (HR(100)).</title>
        <authorList>
            <person name="Spring S."/>
            <person name="Nolan M."/>
            <person name="Lapidus A."/>
            <person name="Glavina Del Rio T."/>
            <person name="Copeland A."/>
            <person name="Tice H."/>
            <person name="Cheng J.F."/>
            <person name="Lucas S."/>
            <person name="Land M."/>
            <person name="Chen F."/>
            <person name="Bruce D."/>
            <person name="Goodwin L."/>
            <person name="Pitluck S."/>
            <person name="Ivanova N."/>
            <person name="Mavromatis K."/>
            <person name="Mikhailova N."/>
            <person name="Pati A."/>
            <person name="Chen A."/>
            <person name="Palaniappan K."/>
            <person name="Hauser L."/>
            <person name="Chang Y.J."/>
            <person name="Jeffries C.D."/>
            <person name="Munk C."/>
            <person name="Kiss H."/>
            <person name="Chain P."/>
            <person name="Han C."/>
            <person name="Brettin T."/>
            <person name="Detter J.C."/>
            <person name="Schuler E."/>
            <person name="Goker M."/>
            <person name="Rohde M."/>
            <person name="Bristow J."/>
            <person name="Eisen J.A."/>
            <person name="Markowitz V."/>
            <person name="Hugenholtz P."/>
            <person name="Kyrpides N.C."/>
            <person name="Klenk H.P."/>
        </authorList>
    </citation>
    <scope>NUCLEOTIDE SEQUENCE [LARGE SCALE GENOMIC DNA]</scope>
    <source>
        <strain evidence="3">ATCC 49802 / DSM 20745 / S 6022</strain>
    </source>
</reference>
<dbReference type="EMBL" id="CP001824">
    <property type="protein sequence ID" value="ACZ39967.1"/>
    <property type="molecule type" value="Genomic_DNA"/>
</dbReference>
<accession>D1C824</accession>
<dbReference type="HOGENOM" id="CLU_756272_0_0_0"/>
<name>D1C824_SPHTD</name>
<keyword evidence="3" id="KW-1185">Reference proteome</keyword>